<evidence type="ECO:0000256" key="5">
    <source>
        <dbReference type="ARBA" id="ARBA00023235"/>
    </source>
</evidence>
<dbReference type="EMBL" id="LT629776">
    <property type="protein sequence ID" value="SDS80950.1"/>
    <property type="molecule type" value="Genomic_DNA"/>
</dbReference>
<dbReference type="GO" id="GO:0006048">
    <property type="term" value="P:UDP-N-acetylglucosamine biosynthetic process"/>
    <property type="evidence" value="ECO:0007669"/>
    <property type="project" value="TreeGrafter"/>
</dbReference>
<feature type="active site" description="Phosphoserine intermediate" evidence="7">
    <location>
        <position position="105"/>
    </location>
</feature>
<dbReference type="EC" id="5.4.2.10" evidence="7 9"/>
<evidence type="ECO:0000313" key="14">
    <source>
        <dbReference type="EMBL" id="SDS80950.1"/>
    </source>
</evidence>
<dbReference type="Pfam" id="PF00408">
    <property type="entry name" value="PGM_PMM_IV"/>
    <property type="match status" value="1"/>
</dbReference>
<feature type="binding site" evidence="7">
    <location>
        <position position="252"/>
    </location>
    <ligand>
        <name>Mg(2+)</name>
        <dbReference type="ChEBI" id="CHEBI:18420"/>
    </ligand>
</feature>
<dbReference type="HAMAP" id="MF_01554_B">
    <property type="entry name" value="GlmM_B"/>
    <property type="match status" value="1"/>
</dbReference>
<dbReference type="STRING" id="545619.SAMN04489860_2423"/>
<dbReference type="GO" id="GO:0004615">
    <property type="term" value="F:phosphomannomutase activity"/>
    <property type="evidence" value="ECO:0007669"/>
    <property type="project" value="TreeGrafter"/>
</dbReference>
<comment type="catalytic activity">
    <reaction evidence="6 7 9">
        <text>alpha-D-glucosamine 1-phosphate = D-glucosamine 6-phosphate</text>
        <dbReference type="Rhea" id="RHEA:23424"/>
        <dbReference type="ChEBI" id="CHEBI:58516"/>
        <dbReference type="ChEBI" id="CHEBI:58725"/>
        <dbReference type="EC" id="5.4.2.10"/>
    </reaction>
</comment>
<dbReference type="eggNOG" id="COG1109">
    <property type="taxonomic scope" value="Bacteria"/>
</dbReference>
<feature type="binding site" description="via phosphate group" evidence="7">
    <location>
        <position position="105"/>
    </location>
    <ligand>
        <name>Mg(2+)</name>
        <dbReference type="ChEBI" id="CHEBI:18420"/>
    </ligand>
</feature>
<dbReference type="InterPro" id="IPR005844">
    <property type="entry name" value="A-D-PHexomutase_a/b/a-I"/>
</dbReference>
<dbReference type="GO" id="GO:0000287">
    <property type="term" value="F:magnesium ion binding"/>
    <property type="evidence" value="ECO:0007669"/>
    <property type="project" value="UniProtKB-UniRule"/>
</dbReference>
<dbReference type="OrthoDB" id="9803322at2"/>
<dbReference type="InterPro" id="IPR016055">
    <property type="entry name" value="A-D-PHexomutase_a/b/a-I/II/III"/>
</dbReference>
<dbReference type="AlphaFoldDB" id="A0A1H1V8I3"/>
<dbReference type="SUPFAM" id="SSF53738">
    <property type="entry name" value="Phosphoglucomutase, first 3 domains"/>
    <property type="match status" value="3"/>
</dbReference>
<evidence type="ECO:0000256" key="2">
    <source>
        <dbReference type="ARBA" id="ARBA00022553"/>
    </source>
</evidence>
<dbReference type="InterPro" id="IPR005841">
    <property type="entry name" value="Alpha-D-phosphohexomutase_SF"/>
</dbReference>
<dbReference type="InterPro" id="IPR005846">
    <property type="entry name" value="A-D-PHexomutase_a/b/a-III"/>
</dbReference>
<dbReference type="FunFam" id="3.40.120.10:FF:000003">
    <property type="entry name" value="Phosphoglucosamine mutase"/>
    <property type="match status" value="1"/>
</dbReference>
<organism evidence="14 15">
    <name type="scientific">Paraoerskovia marina</name>
    <dbReference type="NCBI Taxonomy" id="545619"/>
    <lineage>
        <taxon>Bacteria</taxon>
        <taxon>Bacillati</taxon>
        <taxon>Actinomycetota</taxon>
        <taxon>Actinomycetes</taxon>
        <taxon>Micrococcales</taxon>
        <taxon>Cellulomonadaceae</taxon>
        <taxon>Paraoerskovia</taxon>
    </lineage>
</organism>
<evidence type="ECO:0000256" key="3">
    <source>
        <dbReference type="ARBA" id="ARBA00022723"/>
    </source>
</evidence>
<comment type="function">
    <text evidence="7 9">Catalyzes the conversion of glucosamine-6-phosphate to glucosamine-1-phosphate.</text>
</comment>
<evidence type="ECO:0000256" key="4">
    <source>
        <dbReference type="ARBA" id="ARBA00022842"/>
    </source>
</evidence>
<dbReference type="GO" id="GO:0005829">
    <property type="term" value="C:cytosol"/>
    <property type="evidence" value="ECO:0007669"/>
    <property type="project" value="TreeGrafter"/>
</dbReference>
<dbReference type="Gene3D" id="3.30.310.50">
    <property type="entry name" value="Alpha-D-phosphohexomutase, C-terminal domain"/>
    <property type="match status" value="1"/>
</dbReference>
<dbReference type="GO" id="GO:0005975">
    <property type="term" value="P:carbohydrate metabolic process"/>
    <property type="evidence" value="ECO:0007669"/>
    <property type="project" value="InterPro"/>
</dbReference>
<dbReference type="GO" id="GO:0009252">
    <property type="term" value="P:peptidoglycan biosynthetic process"/>
    <property type="evidence" value="ECO:0007669"/>
    <property type="project" value="TreeGrafter"/>
</dbReference>
<sequence length="455" mass="46730">MARLFGTDGVRGLANKDVTAELALDLGAAAAHVLGARGEFGTHRPRAVVGRDPRASGELLSAAVCSGLASAGVDVIDVGVLPTPGVAYVSATNAGIDLGVMISASHNPMHDNGIKFFARGGVKLADDVEDQIAARLDEEWERPTGEEVGRITVDAGRAGEAYVEHLISTIGADQYTKPLHGLRIAVDCANGAASDIGPAALRAAGADVVVINASPDGLNINEKCGSTHPEQLQAVVVASEADFGVAFDGDADRCLAVDHGGVLVDGDQLMGILAMGLKDEGRLAHDTLVVTVMSNLGLVLAMRDAGIGTVQTGVGDRYVLEEMRASGYSLGGEQSGHIIMSEHGTTGDGVLTALHLAARVKASGRRVADLAAQIGHLPQTLVNVKDVDKHAVSQDAGVLAAVAEAENQLGDTGRVLLRSSGTEPVVRVMVEAATQKQADSVADELAGVVRSRLAL</sequence>
<dbReference type="GO" id="GO:0008966">
    <property type="term" value="F:phosphoglucosamine mutase activity"/>
    <property type="evidence" value="ECO:0007669"/>
    <property type="project" value="UniProtKB-UniRule"/>
</dbReference>
<evidence type="ECO:0000259" key="11">
    <source>
        <dbReference type="Pfam" id="PF02878"/>
    </source>
</evidence>
<feature type="domain" description="Alpha-D-phosphohexomutase C-terminal" evidence="10">
    <location>
        <begin position="381"/>
        <end position="446"/>
    </location>
</feature>
<evidence type="ECO:0000259" key="10">
    <source>
        <dbReference type="Pfam" id="PF00408"/>
    </source>
</evidence>
<feature type="domain" description="Alpha-D-phosphohexomutase alpha/beta/alpha" evidence="12">
    <location>
        <begin position="160"/>
        <end position="261"/>
    </location>
</feature>
<dbReference type="PANTHER" id="PTHR42946:SF1">
    <property type="entry name" value="PHOSPHOGLUCOMUTASE (ALPHA-D-GLUCOSE-1,6-BISPHOSPHATE-DEPENDENT)"/>
    <property type="match status" value="1"/>
</dbReference>
<dbReference type="Pfam" id="PF02878">
    <property type="entry name" value="PGM_PMM_I"/>
    <property type="match status" value="1"/>
</dbReference>
<evidence type="ECO:0000313" key="15">
    <source>
        <dbReference type="Proteomes" id="UP000185663"/>
    </source>
</evidence>
<proteinExistence type="inferred from homology"/>
<dbReference type="PROSITE" id="PS00710">
    <property type="entry name" value="PGM_PMM"/>
    <property type="match status" value="1"/>
</dbReference>
<dbReference type="RefSeq" id="WP_083372663.1">
    <property type="nucleotide sequence ID" value="NZ_LT629776.1"/>
</dbReference>
<dbReference type="Pfam" id="PF02880">
    <property type="entry name" value="PGM_PMM_III"/>
    <property type="match status" value="1"/>
</dbReference>
<protein>
    <recommendedName>
        <fullName evidence="7 9">Phosphoglucosamine mutase</fullName>
        <ecNumber evidence="7 9">5.4.2.10</ecNumber>
    </recommendedName>
</protein>
<evidence type="ECO:0000259" key="12">
    <source>
        <dbReference type="Pfam" id="PF02879"/>
    </source>
</evidence>
<evidence type="ECO:0000256" key="7">
    <source>
        <dbReference type="HAMAP-Rule" id="MF_01554"/>
    </source>
</evidence>
<dbReference type="CDD" id="cd05802">
    <property type="entry name" value="GlmM"/>
    <property type="match status" value="1"/>
</dbReference>
<dbReference type="PANTHER" id="PTHR42946">
    <property type="entry name" value="PHOSPHOHEXOSE MUTASE"/>
    <property type="match status" value="1"/>
</dbReference>
<keyword evidence="3 7" id="KW-0479">Metal-binding</keyword>
<comment type="similarity">
    <text evidence="1 7 8">Belongs to the phosphohexose mutase family.</text>
</comment>
<gene>
    <name evidence="7" type="primary">glmM</name>
    <name evidence="14" type="ORF">SAMN04489860_2423</name>
</gene>
<accession>A0A1H1V8I3</accession>
<feature type="domain" description="Alpha-D-phosphohexomutase alpha/beta/alpha" evidence="11">
    <location>
        <begin position="3"/>
        <end position="139"/>
    </location>
</feature>
<evidence type="ECO:0000256" key="1">
    <source>
        <dbReference type="ARBA" id="ARBA00010231"/>
    </source>
</evidence>
<feature type="binding site" evidence="7">
    <location>
        <position position="248"/>
    </location>
    <ligand>
        <name>Mg(2+)</name>
        <dbReference type="ChEBI" id="CHEBI:18420"/>
    </ligand>
</feature>
<dbReference type="Gene3D" id="3.40.120.10">
    <property type="entry name" value="Alpha-D-Glucose-1,6-Bisphosphate, subunit A, domain 3"/>
    <property type="match status" value="3"/>
</dbReference>
<reference evidence="14 15" key="1">
    <citation type="submission" date="2016-10" db="EMBL/GenBank/DDBJ databases">
        <authorList>
            <person name="de Groot N.N."/>
        </authorList>
    </citation>
    <scope>NUCLEOTIDE SEQUENCE [LARGE SCALE GENOMIC DNA]</scope>
    <source>
        <strain evidence="14 15">DSM 22126</strain>
    </source>
</reference>
<comment type="PTM">
    <text evidence="7">Activated by phosphorylation.</text>
</comment>
<dbReference type="Proteomes" id="UP000185663">
    <property type="component" value="Chromosome I"/>
</dbReference>
<dbReference type="Pfam" id="PF02879">
    <property type="entry name" value="PGM_PMM_II"/>
    <property type="match status" value="1"/>
</dbReference>
<evidence type="ECO:0000256" key="6">
    <source>
        <dbReference type="ARBA" id="ARBA00050364"/>
    </source>
</evidence>
<dbReference type="InterPro" id="IPR005843">
    <property type="entry name" value="A-D-PHexomutase_C"/>
</dbReference>
<name>A0A1H1V8I3_9CELL</name>
<dbReference type="InterPro" id="IPR050060">
    <property type="entry name" value="Phosphoglucosamine_mutase"/>
</dbReference>
<dbReference type="SUPFAM" id="SSF55957">
    <property type="entry name" value="Phosphoglucomutase, C-terminal domain"/>
    <property type="match status" value="1"/>
</dbReference>
<dbReference type="InterPro" id="IPR036900">
    <property type="entry name" value="A-D-PHexomutase_C_sf"/>
</dbReference>
<dbReference type="NCBIfam" id="TIGR01455">
    <property type="entry name" value="glmM"/>
    <property type="match status" value="1"/>
</dbReference>
<dbReference type="FunFam" id="3.40.120.10:FF:000001">
    <property type="entry name" value="Phosphoglucosamine mutase"/>
    <property type="match status" value="1"/>
</dbReference>
<dbReference type="FunFam" id="3.30.310.50:FF:000001">
    <property type="entry name" value="Phosphoglucosamine mutase"/>
    <property type="match status" value="1"/>
</dbReference>
<feature type="modified residue" description="Phosphoserine" evidence="7">
    <location>
        <position position="105"/>
    </location>
</feature>
<dbReference type="InterPro" id="IPR006352">
    <property type="entry name" value="GlmM_bact"/>
</dbReference>
<dbReference type="InterPro" id="IPR016066">
    <property type="entry name" value="A-D-PHexomutase_CS"/>
</dbReference>
<evidence type="ECO:0000259" key="13">
    <source>
        <dbReference type="Pfam" id="PF02880"/>
    </source>
</evidence>
<keyword evidence="4 7" id="KW-0460">Magnesium</keyword>
<keyword evidence="5 7" id="KW-0413">Isomerase</keyword>
<feature type="binding site" evidence="7">
    <location>
        <position position="250"/>
    </location>
    <ligand>
        <name>Mg(2+)</name>
        <dbReference type="ChEBI" id="CHEBI:18420"/>
    </ligand>
</feature>
<keyword evidence="2 7" id="KW-0597">Phosphoprotein</keyword>
<dbReference type="InterPro" id="IPR005845">
    <property type="entry name" value="A-D-PHexomutase_a/b/a-II"/>
</dbReference>
<keyword evidence="15" id="KW-1185">Reference proteome</keyword>
<feature type="domain" description="Alpha-D-phosphohexomutase alpha/beta/alpha" evidence="13">
    <location>
        <begin position="265"/>
        <end position="373"/>
    </location>
</feature>
<comment type="cofactor">
    <cofactor evidence="7">
        <name>Mg(2+)</name>
        <dbReference type="ChEBI" id="CHEBI:18420"/>
    </cofactor>
    <text evidence="7">Binds 1 Mg(2+) ion per subunit.</text>
</comment>
<dbReference type="PRINTS" id="PR00509">
    <property type="entry name" value="PGMPMM"/>
</dbReference>
<evidence type="ECO:0000256" key="9">
    <source>
        <dbReference type="RuleBase" id="RU004327"/>
    </source>
</evidence>
<evidence type="ECO:0000256" key="8">
    <source>
        <dbReference type="RuleBase" id="RU004326"/>
    </source>
</evidence>